<feature type="compositionally biased region" description="Acidic residues" evidence="1">
    <location>
        <begin position="287"/>
        <end position="303"/>
    </location>
</feature>
<dbReference type="EMBL" id="JAVHJL010000001">
    <property type="protein sequence ID" value="KAK6511251.1"/>
    <property type="molecule type" value="Genomic_DNA"/>
</dbReference>
<sequence>MRTRTILLTFYPLLTPALQIAFQTESQSLRDVYTFQPAFPQGISCYAFKSSPSDIIVSIKTLSTPHAKRRPPDAIGFFKGKKCSAETLRFVVFYYQPGFQAVEQSFDLGELPALFREFDHYREIREDTLEWMNLLGDAAGGNSLNKGDVVYKLTDGRWDTLPNVVEVTADDGVPRDWYLSQGLRKSTLRKGNYLGQFTGQPVTDFMRSRTADAERDESQKLLRSKSRKEWRKNTADEYTIEKFKITPNPILFSKSRISEAGSPYSPGFARKSLSPLLGKVTKVDNDDSRDDDDEGNVEMEDTTDSGGRVSIPQLLTMNRIMPHLPRIPADNEGIIPEDSHRGITHSYLQNTRPIKAGKSTADGKINPGVRNMYSS</sequence>
<keyword evidence="4" id="KW-1185">Reference proteome</keyword>
<keyword evidence="2" id="KW-0732">Signal</keyword>
<organism evidence="3 4">
    <name type="scientific">Arthrobotrys musiformis</name>
    <dbReference type="NCBI Taxonomy" id="47236"/>
    <lineage>
        <taxon>Eukaryota</taxon>
        <taxon>Fungi</taxon>
        <taxon>Dikarya</taxon>
        <taxon>Ascomycota</taxon>
        <taxon>Pezizomycotina</taxon>
        <taxon>Orbiliomycetes</taxon>
        <taxon>Orbiliales</taxon>
        <taxon>Orbiliaceae</taxon>
        <taxon>Arthrobotrys</taxon>
    </lineage>
</organism>
<feature type="signal peptide" evidence="2">
    <location>
        <begin position="1"/>
        <end position="19"/>
    </location>
</feature>
<reference evidence="3 4" key="1">
    <citation type="submission" date="2023-08" db="EMBL/GenBank/DDBJ databases">
        <authorList>
            <person name="Palmer J.M."/>
        </authorList>
    </citation>
    <scope>NUCLEOTIDE SEQUENCE [LARGE SCALE GENOMIC DNA]</scope>
    <source>
        <strain evidence="3 4">TWF481</strain>
    </source>
</reference>
<dbReference type="AlphaFoldDB" id="A0AAV9WLY1"/>
<evidence type="ECO:0000256" key="2">
    <source>
        <dbReference type="SAM" id="SignalP"/>
    </source>
</evidence>
<name>A0AAV9WLY1_9PEZI</name>
<proteinExistence type="predicted"/>
<comment type="caution">
    <text evidence="3">The sequence shown here is derived from an EMBL/GenBank/DDBJ whole genome shotgun (WGS) entry which is preliminary data.</text>
</comment>
<accession>A0AAV9WLY1</accession>
<evidence type="ECO:0000256" key="1">
    <source>
        <dbReference type="SAM" id="MobiDB-lite"/>
    </source>
</evidence>
<feature type="region of interest" description="Disordered" evidence="1">
    <location>
        <begin position="349"/>
        <end position="375"/>
    </location>
</feature>
<feature type="region of interest" description="Disordered" evidence="1">
    <location>
        <begin position="279"/>
        <end position="311"/>
    </location>
</feature>
<gene>
    <name evidence="3" type="ORF">TWF481_000172</name>
</gene>
<dbReference type="Proteomes" id="UP001370758">
    <property type="component" value="Unassembled WGS sequence"/>
</dbReference>
<evidence type="ECO:0000313" key="3">
    <source>
        <dbReference type="EMBL" id="KAK6511251.1"/>
    </source>
</evidence>
<evidence type="ECO:0000313" key="4">
    <source>
        <dbReference type="Proteomes" id="UP001370758"/>
    </source>
</evidence>
<feature type="chain" id="PRO_5043552905" evidence="2">
    <location>
        <begin position="20"/>
        <end position="375"/>
    </location>
</feature>
<protein>
    <submittedName>
        <fullName evidence="3">Uncharacterized protein</fullName>
    </submittedName>
</protein>